<evidence type="ECO:0000313" key="1">
    <source>
        <dbReference type="EMBL" id="BCR87415.1"/>
    </source>
</evidence>
<protein>
    <submittedName>
        <fullName evidence="1">Uncharacterized protein</fullName>
    </submittedName>
</protein>
<accession>A0A7R7VMQ6</accession>
<proteinExistence type="predicted"/>
<dbReference type="AlphaFoldDB" id="A0A7R7VMQ6"/>
<gene>
    <name evidence="1" type="ORF">ACHE_31402A</name>
</gene>
<reference evidence="1" key="2">
    <citation type="submission" date="2021-02" db="EMBL/GenBank/DDBJ databases">
        <title>Aspergillus chevalieri M1 genome sequence.</title>
        <authorList>
            <person name="Kadooka C."/>
            <person name="Mori K."/>
            <person name="Futagami T."/>
        </authorList>
    </citation>
    <scope>NUCLEOTIDE SEQUENCE</scope>
    <source>
        <strain evidence="1">M1</strain>
    </source>
</reference>
<dbReference type="RefSeq" id="XP_043135937.1">
    <property type="nucleotide sequence ID" value="XM_043278127.1"/>
</dbReference>
<sequence>MGIATDLSFRLESLEVDEPWIVEKMNFETLVEYLQPSSTTSPTAAAQSIDNLTPMKRTFIGTSFGKKEEPEGHMWEIWGLFIAISKQVPHDHPSMDRLVALVYALVELPPTTVKIWTQDTEIWTDLPMLGPSFAEAWIGPECYRDKLTPKIKAEWVNFNSFAARLLNHDMVSWFKLTVWSLRDALERPPREDLFDCDVAAAAQWIIHSGELLFSVLEDDEEEPETDKFWSGPLWNGKGVLNVARWGFWKQRFSEISEKETGQIRSAAEMARMKMNEIEQIGAQKQE</sequence>
<dbReference type="Proteomes" id="UP000637239">
    <property type="component" value="Chromosome 3"/>
</dbReference>
<dbReference type="InterPro" id="IPR053204">
    <property type="entry name" value="Oxopyrrolidines_Biosynth-assoc"/>
</dbReference>
<organism evidence="1 2">
    <name type="scientific">Aspergillus chevalieri</name>
    <name type="common">Eurotium chevalieri</name>
    <dbReference type="NCBI Taxonomy" id="182096"/>
    <lineage>
        <taxon>Eukaryota</taxon>
        <taxon>Fungi</taxon>
        <taxon>Dikarya</taxon>
        <taxon>Ascomycota</taxon>
        <taxon>Pezizomycotina</taxon>
        <taxon>Eurotiomycetes</taxon>
        <taxon>Eurotiomycetidae</taxon>
        <taxon>Eurotiales</taxon>
        <taxon>Aspergillaceae</taxon>
        <taxon>Aspergillus</taxon>
        <taxon>Aspergillus subgen. Aspergillus</taxon>
    </lineage>
</organism>
<dbReference type="EMBL" id="AP024418">
    <property type="protein sequence ID" value="BCR87415.1"/>
    <property type="molecule type" value="Genomic_DNA"/>
</dbReference>
<dbReference type="Pfam" id="PF12311">
    <property type="entry name" value="DUF3632"/>
    <property type="match status" value="1"/>
</dbReference>
<reference evidence="1" key="1">
    <citation type="submission" date="2021-01" db="EMBL/GenBank/DDBJ databases">
        <authorList>
            <consortium name="Aspergillus chevalieri M1 genome sequencing consortium"/>
            <person name="Kazuki M."/>
            <person name="Futagami T."/>
        </authorList>
    </citation>
    <scope>NUCLEOTIDE SEQUENCE</scope>
    <source>
        <strain evidence="1">M1</strain>
    </source>
</reference>
<evidence type="ECO:0000313" key="2">
    <source>
        <dbReference type="Proteomes" id="UP000637239"/>
    </source>
</evidence>
<dbReference type="KEGG" id="ache:ACHE_31402A"/>
<dbReference type="PANTHER" id="PTHR38797">
    <property type="entry name" value="NUCLEAR PORE COMPLEX PROTEIN NUP85-RELATED"/>
    <property type="match status" value="1"/>
</dbReference>
<name>A0A7R7VMQ6_ASPCH</name>
<dbReference type="PANTHER" id="PTHR38797:SF4">
    <property type="entry name" value="NUCLEAR PORE COMPLEX PROTEIN NUP85"/>
    <property type="match status" value="1"/>
</dbReference>
<keyword evidence="2" id="KW-1185">Reference proteome</keyword>
<dbReference type="GeneID" id="66981774"/>
<dbReference type="InterPro" id="IPR022085">
    <property type="entry name" value="OpdG"/>
</dbReference>